<dbReference type="SMART" id="SM00793">
    <property type="entry name" value="AgrB"/>
    <property type="match status" value="1"/>
</dbReference>
<keyword evidence="7 8" id="KW-0472">Membrane</keyword>
<protein>
    <submittedName>
        <fullName evidence="9">Accessory gene regulator B</fullName>
    </submittedName>
</protein>
<organism evidence="9 10">
    <name type="scientific">Thermacetogenium phaeum (strain ATCC BAA-254 / DSM 26808 / PB)</name>
    <dbReference type="NCBI Taxonomy" id="1089553"/>
    <lineage>
        <taxon>Bacteria</taxon>
        <taxon>Bacillati</taxon>
        <taxon>Bacillota</taxon>
        <taxon>Clostridia</taxon>
        <taxon>Thermoanaerobacterales</taxon>
        <taxon>Thermoanaerobacteraceae</taxon>
        <taxon>Thermacetogenium</taxon>
    </lineage>
</organism>
<keyword evidence="5" id="KW-0378">Hydrolase</keyword>
<evidence type="ECO:0000256" key="5">
    <source>
        <dbReference type="ARBA" id="ARBA00022801"/>
    </source>
</evidence>
<evidence type="ECO:0000256" key="7">
    <source>
        <dbReference type="ARBA" id="ARBA00023136"/>
    </source>
</evidence>
<dbReference type="InterPro" id="IPR006741">
    <property type="entry name" value="AgrB"/>
</dbReference>
<keyword evidence="4 8" id="KW-0812">Transmembrane</keyword>
<accession>K4LHM6</accession>
<evidence type="ECO:0000256" key="8">
    <source>
        <dbReference type="SAM" id="Phobius"/>
    </source>
</evidence>
<feature type="transmembrane region" description="Helical" evidence="8">
    <location>
        <begin position="25"/>
        <end position="50"/>
    </location>
</feature>
<evidence type="ECO:0000313" key="10">
    <source>
        <dbReference type="Proteomes" id="UP000000467"/>
    </source>
</evidence>
<dbReference type="eggNOG" id="COG4512">
    <property type="taxonomic scope" value="Bacteria"/>
</dbReference>
<keyword evidence="6 8" id="KW-1133">Transmembrane helix</keyword>
<dbReference type="GO" id="GO:0008233">
    <property type="term" value="F:peptidase activity"/>
    <property type="evidence" value="ECO:0007669"/>
    <property type="project" value="UniProtKB-KW"/>
</dbReference>
<proteinExistence type="predicted"/>
<sequence>MPDMIRPVVEYLQRQLGLNGEETEIALYGIRVIAYSFFGIVSISLVGWLFKCFWETMAVALTASTLRLFSGGAHSRSPLFCVLLGMTVAPFLAKIAALTAGQLPPEALFPVILTGAFLSLLIIYRLAPVDSPAKPITSQQERRKFRLLAVTVMVIIVIIQAVTLNLVLPPGPLLGITLGSCWQAFSLTRAAHRLAFFLDNLIIRGC</sequence>
<dbReference type="GO" id="GO:0009372">
    <property type="term" value="P:quorum sensing"/>
    <property type="evidence" value="ECO:0007669"/>
    <property type="project" value="UniProtKB-KW"/>
</dbReference>
<evidence type="ECO:0000256" key="1">
    <source>
        <dbReference type="ARBA" id="ARBA00022475"/>
    </source>
</evidence>
<dbReference type="AlphaFoldDB" id="K4LHM6"/>
<dbReference type="KEGG" id="tpz:Tph_c12340"/>
<keyword evidence="10" id="KW-1185">Reference proteome</keyword>
<evidence type="ECO:0000256" key="2">
    <source>
        <dbReference type="ARBA" id="ARBA00022654"/>
    </source>
</evidence>
<feature type="transmembrane region" description="Helical" evidence="8">
    <location>
        <begin position="79"/>
        <end position="101"/>
    </location>
</feature>
<dbReference type="GO" id="GO:0006508">
    <property type="term" value="P:proteolysis"/>
    <property type="evidence" value="ECO:0007669"/>
    <property type="project" value="UniProtKB-KW"/>
</dbReference>
<dbReference type="Pfam" id="PF04647">
    <property type="entry name" value="AgrB"/>
    <property type="match status" value="1"/>
</dbReference>
<dbReference type="OrthoDB" id="2854767at2"/>
<dbReference type="RefSeq" id="WP_015050336.1">
    <property type="nucleotide sequence ID" value="NC_018870.1"/>
</dbReference>
<gene>
    <name evidence="9" type="ordered locus">Tph_c12340</name>
</gene>
<evidence type="ECO:0000256" key="6">
    <source>
        <dbReference type="ARBA" id="ARBA00022989"/>
    </source>
</evidence>
<dbReference type="HOGENOM" id="CLU_098969_0_1_9"/>
<feature type="transmembrane region" description="Helical" evidence="8">
    <location>
        <begin position="147"/>
        <end position="168"/>
    </location>
</feature>
<evidence type="ECO:0000313" key="9">
    <source>
        <dbReference type="EMBL" id="AFV11455.1"/>
    </source>
</evidence>
<dbReference type="GO" id="GO:0016020">
    <property type="term" value="C:membrane"/>
    <property type="evidence" value="ECO:0007669"/>
    <property type="project" value="InterPro"/>
</dbReference>
<dbReference type="STRING" id="1089553.Tph_c12340"/>
<name>K4LHM6_THEPS</name>
<dbReference type="Proteomes" id="UP000000467">
    <property type="component" value="Chromosome"/>
</dbReference>
<evidence type="ECO:0000256" key="3">
    <source>
        <dbReference type="ARBA" id="ARBA00022670"/>
    </source>
</evidence>
<keyword evidence="1" id="KW-1003">Cell membrane</keyword>
<dbReference type="EMBL" id="CP003732">
    <property type="protein sequence ID" value="AFV11455.1"/>
    <property type="molecule type" value="Genomic_DNA"/>
</dbReference>
<keyword evidence="2" id="KW-0673">Quorum sensing</keyword>
<evidence type="ECO:0000256" key="4">
    <source>
        <dbReference type="ARBA" id="ARBA00022692"/>
    </source>
</evidence>
<reference evidence="9 10" key="1">
    <citation type="journal article" date="2012" name="BMC Genomics">
        <title>Genome-guided analysis of physiological and morphological traits of the fermentative acetate oxidizer Thermacetogenium phaeum.</title>
        <authorList>
            <person name="Oehler D."/>
            <person name="Poehlein A."/>
            <person name="Leimbach A."/>
            <person name="Muller N."/>
            <person name="Daniel R."/>
            <person name="Gottschalk G."/>
            <person name="Schink B."/>
        </authorList>
    </citation>
    <scope>NUCLEOTIDE SEQUENCE [LARGE SCALE GENOMIC DNA]</scope>
    <source>
        <strain evidence="10">ATCC BAA-254 / DSM 26808 / PB</strain>
    </source>
</reference>
<feature type="transmembrane region" description="Helical" evidence="8">
    <location>
        <begin position="107"/>
        <end position="127"/>
    </location>
</feature>
<keyword evidence="3" id="KW-0645">Protease</keyword>